<evidence type="ECO:0000259" key="8">
    <source>
        <dbReference type="Pfam" id="PF00408"/>
    </source>
</evidence>
<dbReference type="InterPro" id="IPR005844">
    <property type="entry name" value="A-D-PHexomutase_a/b/a-I"/>
</dbReference>
<evidence type="ECO:0000256" key="7">
    <source>
        <dbReference type="RuleBase" id="RU004326"/>
    </source>
</evidence>
<evidence type="ECO:0000256" key="3">
    <source>
        <dbReference type="ARBA" id="ARBA00022553"/>
    </source>
</evidence>
<dbReference type="SUPFAM" id="SSF53738">
    <property type="entry name" value="Phosphoglucomutase, first 3 domains"/>
    <property type="match status" value="3"/>
</dbReference>
<evidence type="ECO:0000256" key="1">
    <source>
        <dbReference type="ARBA" id="ARBA00001946"/>
    </source>
</evidence>
<dbReference type="Pfam" id="PF02879">
    <property type="entry name" value="PGM_PMM_II"/>
    <property type="match status" value="1"/>
</dbReference>
<dbReference type="RefSeq" id="WP_119424976.1">
    <property type="nucleotide sequence ID" value="NZ_QQXK01000018.1"/>
</dbReference>
<dbReference type="GO" id="GO:0006166">
    <property type="term" value="P:purine ribonucleoside salvage"/>
    <property type="evidence" value="ECO:0007669"/>
    <property type="project" value="TreeGrafter"/>
</dbReference>
<dbReference type="InterPro" id="IPR005841">
    <property type="entry name" value="Alpha-D-phosphohexomutase_SF"/>
</dbReference>
<feature type="domain" description="Alpha-D-phosphohexomutase alpha/beta/alpha" evidence="11">
    <location>
        <begin position="343"/>
        <end position="447"/>
    </location>
</feature>
<dbReference type="Gene3D" id="3.40.120.10">
    <property type="entry name" value="Alpha-D-Glucose-1,6-Bisphosphate, subunit A, domain 3"/>
    <property type="match status" value="3"/>
</dbReference>
<dbReference type="GO" id="GO:0000287">
    <property type="term" value="F:magnesium ion binding"/>
    <property type="evidence" value="ECO:0007669"/>
    <property type="project" value="InterPro"/>
</dbReference>
<dbReference type="InterPro" id="IPR005845">
    <property type="entry name" value="A-D-PHexomutase_a/b/a-II"/>
</dbReference>
<dbReference type="Pfam" id="PF02880">
    <property type="entry name" value="PGM_PMM_III"/>
    <property type="match status" value="1"/>
</dbReference>
<dbReference type="PANTHER" id="PTHR45745:SF1">
    <property type="entry name" value="PHOSPHOGLUCOMUTASE 2B-RELATED"/>
    <property type="match status" value="1"/>
</dbReference>
<accession>A0A399JA65</accession>
<dbReference type="GO" id="GO:0008973">
    <property type="term" value="F:phosphopentomutase activity"/>
    <property type="evidence" value="ECO:0007669"/>
    <property type="project" value="TreeGrafter"/>
</dbReference>
<feature type="domain" description="Alpha-D-phosphohexomutase alpha/beta/alpha" evidence="10">
    <location>
        <begin position="229"/>
        <end position="330"/>
    </location>
</feature>
<dbReference type="Gene3D" id="3.30.310.50">
    <property type="entry name" value="Alpha-D-phosphohexomutase, C-terminal domain"/>
    <property type="match status" value="1"/>
</dbReference>
<evidence type="ECO:0000313" key="12">
    <source>
        <dbReference type="EMBL" id="RII41960.1"/>
    </source>
</evidence>
<dbReference type="AlphaFoldDB" id="A0A399JA65"/>
<comment type="cofactor">
    <cofactor evidence="1">
        <name>Mg(2+)</name>
        <dbReference type="ChEBI" id="CHEBI:18420"/>
    </cofactor>
</comment>
<feature type="domain" description="Alpha-D-phosphohexomutase C-terminal" evidence="8">
    <location>
        <begin position="514"/>
        <end position="542"/>
    </location>
</feature>
<organism evidence="12 13">
    <name type="scientific">Galactobacter valiniphilus</name>
    <dbReference type="NCBI Taxonomy" id="2676122"/>
    <lineage>
        <taxon>Bacteria</taxon>
        <taxon>Bacillati</taxon>
        <taxon>Actinomycetota</taxon>
        <taxon>Actinomycetes</taxon>
        <taxon>Micrococcales</taxon>
        <taxon>Micrococcaceae</taxon>
        <taxon>Galactobacter</taxon>
    </lineage>
</organism>
<evidence type="ECO:0000256" key="4">
    <source>
        <dbReference type="ARBA" id="ARBA00022723"/>
    </source>
</evidence>
<evidence type="ECO:0000256" key="2">
    <source>
        <dbReference type="ARBA" id="ARBA00010231"/>
    </source>
</evidence>
<dbReference type="CDD" id="cd05799">
    <property type="entry name" value="PGM2"/>
    <property type="match status" value="1"/>
</dbReference>
<evidence type="ECO:0000256" key="5">
    <source>
        <dbReference type="ARBA" id="ARBA00022842"/>
    </source>
</evidence>
<dbReference type="Pfam" id="PF00408">
    <property type="entry name" value="PGM_PMM_IV"/>
    <property type="match status" value="1"/>
</dbReference>
<dbReference type="InterPro" id="IPR005846">
    <property type="entry name" value="A-D-PHexomutase_a/b/a-III"/>
</dbReference>
<evidence type="ECO:0000313" key="13">
    <source>
        <dbReference type="Proteomes" id="UP000265419"/>
    </source>
</evidence>
<dbReference type="PANTHER" id="PTHR45745">
    <property type="entry name" value="PHOSPHOMANNOMUTASE 45A"/>
    <property type="match status" value="1"/>
</dbReference>
<dbReference type="InterPro" id="IPR016066">
    <property type="entry name" value="A-D-PHexomutase_CS"/>
</dbReference>
<reference evidence="12 13" key="1">
    <citation type="submission" date="2018-07" db="EMBL/GenBank/DDBJ databases">
        <title>Arthrobacter sp. nov., isolated from raw cow's milk with high bacterial count.</title>
        <authorList>
            <person name="Hahne J."/>
            <person name="Isele D."/>
            <person name="Lipski A."/>
        </authorList>
    </citation>
    <scope>NUCLEOTIDE SEQUENCE [LARGE SCALE GENOMIC DNA]</scope>
    <source>
        <strain evidence="12 13">JZ R-35</strain>
    </source>
</reference>
<evidence type="ECO:0000259" key="9">
    <source>
        <dbReference type="Pfam" id="PF02878"/>
    </source>
</evidence>
<dbReference type="Pfam" id="PF02878">
    <property type="entry name" value="PGM_PMM_I"/>
    <property type="match status" value="1"/>
</dbReference>
<proteinExistence type="inferred from homology"/>
<protein>
    <submittedName>
        <fullName evidence="12">Phospho-sugar mutase</fullName>
    </submittedName>
</protein>
<dbReference type="SUPFAM" id="SSF55957">
    <property type="entry name" value="Phosphoglucomutase, C-terminal domain"/>
    <property type="match status" value="1"/>
</dbReference>
<evidence type="ECO:0000259" key="10">
    <source>
        <dbReference type="Pfam" id="PF02879"/>
    </source>
</evidence>
<keyword evidence="5 7" id="KW-0460">Magnesium</keyword>
<name>A0A399JA65_9MICC</name>
<evidence type="ECO:0000259" key="11">
    <source>
        <dbReference type="Pfam" id="PF02880"/>
    </source>
</evidence>
<keyword evidence="13" id="KW-1185">Reference proteome</keyword>
<feature type="domain" description="Alpha-D-phosphohexomutase alpha/beta/alpha" evidence="9">
    <location>
        <begin position="56"/>
        <end position="173"/>
    </location>
</feature>
<dbReference type="Proteomes" id="UP000265419">
    <property type="component" value="Unassembled WGS sequence"/>
</dbReference>
<dbReference type="GO" id="GO:0005975">
    <property type="term" value="P:carbohydrate metabolic process"/>
    <property type="evidence" value="ECO:0007669"/>
    <property type="project" value="InterPro"/>
</dbReference>
<keyword evidence="3" id="KW-0597">Phosphoprotein</keyword>
<keyword evidence="6" id="KW-0413">Isomerase</keyword>
<dbReference type="InterPro" id="IPR036900">
    <property type="entry name" value="A-D-PHexomutase_C_sf"/>
</dbReference>
<evidence type="ECO:0000256" key="6">
    <source>
        <dbReference type="ARBA" id="ARBA00023235"/>
    </source>
</evidence>
<comment type="similarity">
    <text evidence="2 7">Belongs to the phosphohexose mutase family.</text>
</comment>
<sequence length="576" mass="59790">MKHHSIEELTVRAAEWAAADPDPATAAELREVLAAVERGQDGAEADLRSRFSGPLEFGTAGLRAAIGAGESRMNIAVVRRTAAGIARFLTGAAEGAYVPRVVIGYDARYRSHDFAVESAGVFAAAGFEVLLMPTHLPTPVLSWAVRAFDADAGVMVTASHNPKEDNGYKVYVGGRVEPGVGRGAQIVPPIDGLISEAIHWDEDLAGIAVADSGWTVLPAAGEEGDVEARYVADIVALSPAPADGARDLSIVSTALHGVGGHTLAAVLSGAGYSALHPVLEQETPDPDFPTVAFPNPEEKGAMDLSLALAERVGADLVVANDPDADRCSAAIPTPGGGWRQLRGDEVGVLLGSYLIRRDAAAGRTSIMANSIVSSRQLGAVCAAAGVEHHQTLTGFKWLARVEGLTFGYEEALGYDVAPALTNDKDGISASLLLAELAQALKDEGRSIQSELDRINVGTGIYATDQISIRVAELSERDVLLGRLRSAAPATLGGSAVVFVDDLADGVDGLPPTTGLRLLTEDNTRVIVRPSGTEPKLKCYLEVVVAVASESGLEAADAAADARLSAVRTDLGAALGL</sequence>
<dbReference type="InterPro" id="IPR016055">
    <property type="entry name" value="A-D-PHexomutase_a/b/a-I/II/III"/>
</dbReference>
<keyword evidence="4 7" id="KW-0479">Metal-binding</keyword>
<comment type="caution">
    <text evidence="12">The sequence shown here is derived from an EMBL/GenBank/DDBJ whole genome shotgun (WGS) entry which is preliminary data.</text>
</comment>
<dbReference type="InterPro" id="IPR005843">
    <property type="entry name" value="A-D-PHexomutase_C"/>
</dbReference>
<dbReference type="EMBL" id="QQXK01000018">
    <property type="protein sequence ID" value="RII41960.1"/>
    <property type="molecule type" value="Genomic_DNA"/>
</dbReference>
<dbReference type="PRINTS" id="PR00509">
    <property type="entry name" value="PGMPMM"/>
</dbReference>
<gene>
    <name evidence="12" type="ORF">DWB68_09885</name>
</gene>
<dbReference type="PROSITE" id="PS00710">
    <property type="entry name" value="PGM_PMM"/>
    <property type="match status" value="1"/>
</dbReference>